<accession>A0A1B6MBQ4</accession>
<evidence type="ECO:0000313" key="3">
    <source>
        <dbReference type="EMBL" id="JAT21968.1"/>
    </source>
</evidence>
<dbReference type="EMBL" id="GEBQ01018009">
    <property type="protein sequence ID" value="JAT21968.1"/>
    <property type="molecule type" value="Transcribed_RNA"/>
</dbReference>
<dbReference type="EMBL" id="GEBQ01005639">
    <property type="protein sequence ID" value="JAT34338.1"/>
    <property type="molecule type" value="Transcribed_RNA"/>
</dbReference>
<name>A0A1B6MBQ4_9HEMI</name>
<protein>
    <recommendedName>
        <fullName evidence="9">Centromere protein M</fullName>
    </recommendedName>
</protein>
<dbReference type="EMBL" id="GEBQ01001790">
    <property type="protein sequence ID" value="JAT38187.1"/>
    <property type="molecule type" value="Transcribed_RNA"/>
</dbReference>
<dbReference type="InterPro" id="IPR027417">
    <property type="entry name" value="P-loop_NTPase"/>
</dbReference>
<gene>
    <name evidence="6" type="ORF">g.45628</name>
    <name evidence="4" type="ORF">g.45630</name>
    <name evidence="1" type="ORF">g.45631</name>
    <name evidence="5" type="ORF">g.45632</name>
    <name evidence="2" type="ORF">g.45635</name>
    <name evidence="8" type="ORF">g.45636</name>
    <name evidence="3" type="ORF">g.45639</name>
    <name evidence="7" type="ORF">g.45640</name>
</gene>
<evidence type="ECO:0000313" key="6">
    <source>
        <dbReference type="EMBL" id="JAT34338.1"/>
    </source>
</evidence>
<dbReference type="EMBL" id="GEBQ01028342">
    <property type="protein sequence ID" value="JAT11635.1"/>
    <property type="molecule type" value="Transcribed_RNA"/>
</dbReference>
<evidence type="ECO:0000313" key="2">
    <source>
        <dbReference type="EMBL" id="JAT18240.1"/>
    </source>
</evidence>
<proteinExistence type="predicted"/>
<evidence type="ECO:0000313" key="7">
    <source>
        <dbReference type="EMBL" id="JAT36574.1"/>
    </source>
</evidence>
<evidence type="ECO:0008006" key="9">
    <source>
        <dbReference type="Google" id="ProtNLM"/>
    </source>
</evidence>
<dbReference type="EMBL" id="GEBQ01021737">
    <property type="protein sequence ID" value="JAT18240.1"/>
    <property type="molecule type" value="Transcribed_RNA"/>
</dbReference>
<reference evidence="5" key="1">
    <citation type="submission" date="2015-11" db="EMBL/GenBank/DDBJ databases">
        <title>De novo transcriptome assembly of four potential Pierce s Disease insect vectors from Arizona vineyards.</title>
        <authorList>
            <person name="Tassone E.E."/>
        </authorList>
    </citation>
    <scope>NUCLEOTIDE SEQUENCE</scope>
</reference>
<sequence>MNSQNSLAYDVQNPFKRLTIQIISPGEFTEPMKIALQANNKQNFQDRLHYNFCEHVDECLSWMKKNGNSPDYIAIVVDPRNKSCIELAEDNIKKLDPTFISGGRLSLVNGACSIKPRDMGVGLGHINVLAQKYSVILINGDVMIPDKCHIMATRISGLATGVCGFHTGIPVSVDVPGYDEMFQ</sequence>
<dbReference type="AlphaFoldDB" id="A0A1B6MBQ4"/>
<evidence type="ECO:0000313" key="8">
    <source>
        <dbReference type="EMBL" id="JAT38187.1"/>
    </source>
</evidence>
<evidence type="ECO:0000313" key="1">
    <source>
        <dbReference type="EMBL" id="JAT11635.1"/>
    </source>
</evidence>
<organism evidence="5">
    <name type="scientific">Graphocephala atropunctata</name>
    <dbReference type="NCBI Taxonomy" id="36148"/>
    <lineage>
        <taxon>Eukaryota</taxon>
        <taxon>Metazoa</taxon>
        <taxon>Ecdysozoa</taxon>
        <taxon>Arthropoda</taxon>
        <taxon>Hexapoda</taxon>
        <taxon>Insecta</taxon>
        <taxon>Pterygota</taxon>
        <taxon>Neoptera</taxon>
        <taxon>Paraneoptera</taxon>
        <taxon>Hemiptera</taxon>
        <taxon>Auchenorrhyncha</taxon>
        <taxon>Membracoidea</taxon>
        <taxon>Cicadellidae</taxon>
        <taxon>Cicadellinae</taxon>
        <taxon>Cicadellini</taxon>
        <taxon>Graphocephala</taxon>
    </lineage>
</organism>
<evidence type="ECO:0000313" key="5">
    <source>
        <dbReference type="EMBL" id="JAT33324.1"/>
    </source>
</evidence>
<evidence type="ECO:0000313" key="4">
    <source>
        <dbReference type="EMBL" id="JAT27131.1"/>
    </source>
</evidence>
<dbReference type="EMBL" id="GEBQ01003403">
    <property type="protein sequence ID" value="JAT36574.1"/>
    <property type="molecule type" value="Transcribed_RNA"/>
</dbReference>
<dbReference type="EMBL" id="GEBQ01012846">
    <property type="protein sequence ID" value="JAT27131.1"/>
    <property type="molecule type" value="Transcribed_RNA"/>
</dbReference>
<dbReference type="EMBL" id="GEBQ01006653">
    <property type="protein sequence ID" value="JAT33324.1"/>
    <property type="molecule type" value="Transcribed_RNA"/>
</dbReference>
<dbReference type="Gene3D" id="3.40.50.300">
    <property type="entry name" value="P-loop containing nucleotide triphosphate hydrolases"/>
    <property type="match status" value="1"/>
</dbReference>